<reference evidence="2" key="2">
    <citation type="journal article" date="2023" name="IMA Fungus">
        <title>Comparative genomic study of the Penicillium genus elucidates a diverse pangenome and 15 lateral gene transfer events.</title>
        <authorList>
            <person name="Petersen C."/>
            <person name="Sorensen T."/>
            <person name="Nielsen M.R."/>
            <person name="Sondergaard T.E."/>
            <person name="Sorensen J.L."/>
            <person name="Fitzpatrick D.A."/>
            <person name="Frisvad J.C."/>
            <person name="Nielsen K.L."/>
        </authorList>
    </citation>
    <scope>NUCLEOTIDE SEQUENCE</scope>
    <source>
        <strain evidence="2">IBT 35675</strain>
    </source>
</reference>
<organism evidence="2 3">
    <name type="scientific">Penicillium brevicompactum</name>
    <dbReference type="NCBI Taxonomy" id="5074"/>
    <lineage>
        <taxon>Eukaryota</taxon>
        <taxon>Fungi</taxon>
        <taxon>Dikarya</taxon>
        <taxon>Ascomycota</taxon>
        <taxon>Pezizomycotina</taxon>
        <taxon>Eurotiomycetes</taxon>
        <taxon>Eurotiomycetidae</taxon>
        <taxon>Eurotiales</taxon>
        <taxon>Aspergillaceae</taxon>
        <taxon>Penicillium</taxon>
    </lineage>
</organism>
<evidence type="ECO:0000313" key="2">
    <source>
        <dbReference type="EMBL" id="KAJ5342380.1"/>
    </source>
</evidence>
<sequence>MPRPKKSTLPKQKTTLLSFWQPSSVPKAISVPAENSIEISDLAKKVACLVPQGLHSGLDALDWSGEVSIHYRGSEEVVDSNEISAKADLSNGKGRGKSAPISTKWTPHGNPMDITGQEDPYEKCDEEWKGKAPMREFDILSNKQQGSHACV</sequence>
<feature type="region of interest" description="Disordered" evidence="1">
    <location>
        <begin position="82"/>
        <end position="124"/>
    </location>
</feature>
<reference evidence="2" key="1">
    <citation type="submission" date="2022-12" db="EMBL/GenBank/DDBJ databases">
        <authorList>
            <person name="Petersen C."/>
        </authorList>
    </citation>
    <scope>NUCLEOTIDE SEQUENCE</scope>
    <source>
        <strain evidence="2">IBT 35675</strain>
    </source>
</reference>
<accession>A0A9W9UK44</accession>
<proteinExistence type="predicted"/>
<dbReference type="AlphaFoldDB" id="A0A9W9UK44"/>
<comment type="caution">
    <text evidence="2">The sequence shown here is derived from an EMBL/GenBank/DDBJ whole genome shotgun (WGS) entry which is preliminary data.</text>
</comment>
<gene>
    <name evidence="2" type="ORF">N7541_011504</name>
</gene>
<evidence type="ECO:0000256" key="1">
    <source>
        <dbReference type="SAM" id="MobiDB-lite"/>
    </source>
</evidence>
<protein>
    <submittedName>
        <fullName evidence="2">Uncharacterized protein</fullName>
    </submittedName>
</protein>
<keyword evidence="3" id="KW-1185">Reference proteome</keyword>
<name>A0A9W9UK44_PENBR</name>
<dbReference type="Proteomes" id="UP001148299">
    <property type="component" value="Unassembled WGS sequence"/>
</dbReference>
<dbReference type="EMBL" id="JAPZBR010000008">
    <property type="protein sequence ID" value="KAJ5342380.1"/>
    <property type="molecule type" value="Genomic_DNA"/>
</dbReference>
<evidence type="ECO:0000313" key="3">
    <source>
        <dbReference type="Proteomes" id="UP001148299"/>
    </source>
</evidence>